<dbReference type="InterPro" id="IPR004463">
    <property type="entry name" value="UDP-acyl_GlcNac_deAcase"/>
</dbReference>
<dbReference type="InterPro" id="IPR015870">
    <property type="entry name" value="UDP-acyl_N-AcGlcN_deAcase_N"/>
</dbReference>
<comment type="cofactor">
    <cofactor evidence="1">
        <name>Zn(2+)</name>
        <dbReference type="ChEBI" id="CHEBI:29105"/>
    </cofactor>
</comment>
<protein>
    <recommendedName>
        <fullName evidence="4">UDP-3-O-acyl-N-acetylglucosamine deacetylase</fullName>
        <ecNumber evidence="4">3.5.1.108</ecNumber>
    </recommendedName>
</protein>
<dbReference type="UniPathway" id="UPA00359">
    <property type="reaction ID" value="UER00478"/>
</dbReference>
<organism evidence="12">
    <name type="scientific">uncultured Candidatus Protochlamydia sp</name>
    <dbReference type="NCBI Taxonomy" id="464463"/>
    <lineage>
        <taxon>Bacteria</taxon>
        <taxon>Pseudomonadati</taxon>
        <taxon>Chlamydiota</taxon>
        <taxon>Chlamydiia</taxon>
        <taxon>Parachlamydiales</taxon>
        <taxon>Parachlamydiaceae</taxon>
        <taxon>Candidatus Protochlamydia</taxon>
        <taxon>environmental samples</taxon>
    </lineage>
</organism>
<dbReference type="Pfam" id="PF03331">
    <property type="entry name" value="LpxC"/>
    <property type="match status" value="1"/>
</dbReference>
<dbReference type="GO" id="GO:0046872">
    <property type="term" value="F:metal ion binding"/>
    <property type="evidence" value="ECO:0007669"/>
    <property type="project" value="UniProtKB-KW"/>
</dbReference>
<dbReference type="AlphaFoldDB" id="A0A060BVZ0"/>
<dbReference type="PANTHER" id="PTHR33694:SF1">
    <property type="entry name" value="UDP-3-O-ACYL-N-ACETYLGLUCOSAMINE DEACETYLASE 1, MITOCHONDRIAL-RELATED"/>
    <property type="match status" value="1"/>
</dbReference>
<name>A0A060BVZ0_9BACT</name>
<evidence type="ECO:0000256" key="7">
    <source>
        <dbReference type="ARBA" id="ARBA00022723"/>
    </source>
</evidence>
<dbReference type="SUPFAM" id="SSF54211">
    <property type="entry name" value="Ribosomal protein S5 domain 2-like"/>
    <property type="match status" value="2"/>
</dbReference>
<sequence length="119" mass="13229">MIIELDGPEIPAVDGSATLFVELIEKGGILVQEQLHQVYKLDSPVFWSKGDIYLVGLPSDELKISYTLSYKSHPLLDSQYFSTLITTDIYKKEIAACRTFSLYEEIVGLLDQGLIKGGS</sequence>
<dbReference type="InterPro" id="IPR020568">
    <property type="entry name" value="Ribosomal_Su5_D2-typ_SF"/>
</dbReference>
<keyword evidence="10" id="KW-0443">Lipid metabolism</keyword>
<dbReference type="EMBL" id="KF119851">
    <property type="protein sequence ID" value="AIA87119.1"/>
    <property type="molecule type" value="Genomic_DNA"/>
</dbReference>
<evidence type="ECO:0000256" key="8">
    <source>
        <dbReference type="ARBA" id="ARBA00022801"/>
    </source>
</evidence>
<accession>A0A060BVZ0</accession>
<feature type="non-terminal residue" evidence="12">
    <location>
        <position position="119"/>
    </location>
</feature>
<keyword evidence="5" id="KW-0444">Lipid biosynthesis</keyword>
<comment type="pathway">
    <text evidence="3">Glycolipid biosynthesis; lipid IV(A) biosynthesis; lipid IV(A) from (3R)-3-hydroxytetradecanoyl-[acyl-carrier-protein] and UDP-N-acetyl-alpha-D-glucosamine: step 2/6.</text>
</comment>
<evidence type="ECO:0000256" key="5">
    <source>
        <dbReference type="ARBA" id="ARBA00022516"/>
    </source>
</evidence>
<evidence type="ECO:0000313" key="12">
    <source>
        <dbReference type="EMBL" id="AIA87119.1"/>
    </source>
</evidence>
<dbReference type="InterPro" id="IPR011334">
    <property type="entry name" value="UDP-acyl_GlcNac_deAcase_C"/>
</dbReference>
<reference evidence="12" key="1">
    <citation type="journal article" date="2013" name="Environ. Microbiol.">
        <title>Seasonally variable intestinal metagenomes of the red palm weevil (Rhynchophorus ferrugineus).</title>
        <authorList>
            <person name="Jia S."/>
            <person name="Zhang X."/>
            <person name="Zhang G."/>
            <person name="Yin A."/>
            <person name="Zhang S."/>
            <person name="Li F."/>
            <person name="Wang L."/>
            <person name="Zhao D."/>
            <person name="Yun Q."/>
            <person name="Tala"/>
            <person name="Wang J."/>
            <person name="Sun G."/>
            <person name="Baabdullah M."/>
            <person name="Yu X."/>
            <person name="Hu S."/>
            <person name="Al-Mssallem I.S."/>
            <person name="Yu J."/>
        </authorList>
    </citation>
    <scope>NUCLEOTIDE SEQUENCE</scope>
</reference>
<dbReference type="PANTHER" id="PTHR33694">
    <property type="entry name" value="UDP-3-O-ACYL-N-ACETYLGLUCOSAMINE DEACETYLASE 1, MITOCHONDRIAL-RELATED"/>
    <property type="match status" value="1"/>
</dbReference>
<evidence type="ECO:0000256" key="1">
    <source>
        <dbReference type="ARBA" id="ARBA00001947"/>
    </source>
</evidence>
<evidence type="ECO:0000256" key="2">
    <source>
        <dbReference type="ARBA" id="ARBA00002923"/>
    </source>
</evidence>
<dbReference type="GO" id="GO:0103117">
    <property type="term" value="F:UDP-3-O-acyl-N-acetylglucosamine deacetylase activity"/>
    <property type="evidence" value="ECO:0007669"/>
    <property type="project" value="UniProtKB-EC"/>
</dbReference>
<comment type="function">
    <text evidence="2">Catalyzes the hydrolysis of UDP-3-O-myristoyl-N-acetylglucosamine to form UDP-3-O-myristoylglucosamine and acetate, the committed step in lipid A biosynthesis.</text>
</comment>
<dbReference type="Gene3D" id="3.30.230.20">
    <property type="entry name" value="lpxc deacetylase, domain 1"/>
    <property type="match status" value="1"/>
</dbReference>
<dbReference type="EC" id="3.5.1.108" evidence="4"/>
<comment type="catalytic activity">
    <reaction evidence="11">
        <text>a UDP-3-O-[(3R)-3-hydroxyacyl]-N-acetyl-alpha-D-glucosamine + H2O = a UDP-3-O-[(3R)-3-hydroxyacyl]-alpha-D-glucosamine + acetate</text>
        <dbReference type="Rhea" id="RHEA:67816"/>
        <dbReference type="ChEBI" id="CHEBI:15377"/>
        <dbReference type="ChEBI" id="CHEBI:30089"/>
        <dbReference type="ChEBI" id="CHEBI:137740"/>
        <dbReference type="ChEBI" id="CHEBI:173225"/>
        <dbReference type="EC" id="3.5.1.108"/>
    </reaction>
</comment>
<keyword evidence="7" id="KW-0479">Metal-binding</keyword>
<keyword evidence="6" id="KW-0441">Lipid A biosynthesis</keyword>
<evidence type="ECO:0000256" key="9">
    <source>
        <dbReference type="ARBA" id="ARBA00022833"/>
    </source>
</evidence>
<proteinExistence type="predicted"/>
<evidence type="ECO:0000256" key="3">
    <source>
        <dbReference type="ARBA" id="ARBA00005002"/>
    </source>
</evidence>
<evidence type="ECO:0000256" key="10">
    <source>
        <dbReference type="ARBA" id="ARBA00023098"/>
    </source>
</evidence>
<dbReference type="GO" id="GO:0009245">
    <property type="term" value="P:lipid A biosynthetic process"/>
    <property type="evidence" value="ECO:0007669"/>
    <property type="project" value="UniProtKB-KW"/>
</dbReference>
<evidence type="ECO:0000256" key="4">
    <source>
        <dbReference type="ARBA" id="ARBA00012745"/>
    </source>
</evidence>
<keyword evidence="8" id="KW-0378">Hydrolase</keyword>
<keyword evidence="9" id="KW-0862">Zinc</keyword>
<dbReference type="GO" id="GO:0016020">
    <property type="term" value="C:membrane"/>
    <property type="evidence" value="ECO:0007669"/>
    <property type="project" value="GOC"/>
</dbReference>
<evidence type="ECO:0000256" key="11">
    <source>
        <dbReference type="ARBA" id="ARBA00024535"/>
    </source>
</evidence>
<evidence type="ECO:0000256" key="6">
    <source>
        <dbReference type="ARBA" id="ARBA00022556"/>
    </source>
</evidence>
<dbReference type="Gene3D" id="3.30.1700.10">
    <property type="entry name" value="lpxc deacetylase, domain 2"/>
    <property type="match status" value="1"/>
</dbReference>